<comment type="similarity">
    <text evidence="1">Belongs to the WEB family.</text>
</comment>
<name>A0AAV3NQ19_LITER</name>
<feature type="coiled-coil region" evidence="3">
    <location>
        <begin position="106"/>
        <end position="220"/>
    </location>
</feature>
<feature type="region of interest" description="Disordered" evidence="4">
    <location>
        <begin position="332"/>
        <end position="364"/>
    </location>
</feature>
<feature type="region of interest" description="Disordered" evidence="4">
    <location>
        <begin position="21"/>
        <end position="41"/>
    </location>
</feature>
<dbReference type="Proteomes" id="UP001454036">
    <property type="component" value="Unassembled WGS sequence"/>
</dbReference>
<evidence type="ECO:0000313" key="5">
    <source>
        <dbReference type="EMBL" id="GAA0139767.1"/>
    </source>
</evidence>
<evidence type="ECO:0000256" key="1">
    <source>
        <dbReference type="ARBA" id="ARBA00005485"/>
    </source>
</evidence>
<evidence type="ECO:0000256" key="2">
    <source>
        <dbReference type="ARBA" id="ARBA00023054"/>
    </source>
</evidence>
<evidence type="ECO:0000256" key="4">
    <source>
        <dbReference type="SAM" id="MobiDB-lite"/>
    </source>
</evidence>
<evidence type="ECO:0000256" key="3">
    <source>
        <dbReference type="SAM" id="Coils"/>
    </source>
</evidence>
<dbReference type="GO" id="GO:0005829">
    <property type="term" value="C:cytosol"/>
    <property type="evidence" value="ECO:0007669"/>
    <property type="project" value="TreeGrafter"/>
</dbReference>
<keyword evidence="6" id="KW-1185">Reference proteome</keyword>
<organism evidence="5 6">
    <name type="scientific">Lithospermum erythrorhizon</name>
    <name type="common">Purple gromwell</name>
    <name type="synonym">Lithospermum officinale var. erythrorhizon</name>
    <dbReference type="NCBI Taxonomy" id="34254"/>
    <lineage>
        <taxon>Eukaryota</taxon>
        <taxon>Viridiplantae</taxon>
        <taxon>Streptophyta</taxon>
        <taxon>Embryophyta</taxon>
        <taxon>Tracheophyta</taxon>
        <taxon>Spermatophyta</taxon>
        <taxon>Magnoliopsida</taxon>
        <taxon>eudicotyledons</taxon>
        <taxon>Gunneridae</taxon>
        <taxon>Pentapetalae</taxon>
        <taxon>asterids</taxon>
        <taxon>lamiids</taxon>
        <taxon>Boraginales</taxon>
        <taxon>Boraginaceae</taxon>
        <taxon>Boraginoideae</taxon>
        <taxon>Lithospermeae</taxon>
        <taxon>Lithospermum</taxon>
    </lineage>
</organism>
<dbReference type="AlphaFoldDB" id="A0AAV3NQ19"/>
<comment type="caution">
    <text evidence="5">The sequence shown here is derived from an EMBL/GenBank/DDBJ whole genome shotgun (WGS) entry which is preliminary data.</text>
</comment>
<protein>
    <submittedName>
        <fullName evidence="5">Uncharacterized protein</fullName>
    </submittedName>
</protein>
<dbReference type="GO" id="GO:0009903">
    <property type="term" value="P:chloroplast avoidance movement"/>
    <property type="evidence" value="ECO:0007669"/>
    <property type="project" value="TreeGrafter"/>
</dbReference>
<proteinExistence type="inferred from homology"/>
<dbReference type="GO" id="GO:0009904">
    <property type="term" value="P:chloroplast accumulation movement"/>
    <property type="evidence" value="ECO:0007669"/>
    <property type="project" value="TreeGrafter"/>
</dbReference>
<dbReference type="EMBL" id="BAABME010000118">
    <property type="protein sequence ID" value="GAA0139767.1"/>
    <property type="molecule type" value="Genomic_DNA"/>
</dbReference>
<reference evidence="5 6" key="1">
    <citation type="submission" date="2024-01" db="EMBL/GenBank/DDBJ databases">
        <title>The complete chloroplast genome sequence of Lithospermum erythrorhizon: insights into the phylogenetic relationship among Boraginaceae species and the maternal lineages of purple gromwells.</title>
        <authorList>
            <person name="Okada T."/>
            <person name="Watanabe K."/>
        </authorList>
    </citation>
    <scope>NUCLEOTIDE SEQUENCE [LARGE SCALE GENOMIC DNA]</scope>
</reference>
<sequence>MGEIDQKKPFESVQDALSLFGDNKSNHVKSRSSSSDDMQKEEMDVLRRELAKLKLKLEEKDSAYKQAILKLDHTQSVVEDLSSILTGNELEKEISIYEGRQDKVLIKTLQLRFNQMQDQLHVTEKEVTKLRDENLATIKRAELSETILNMERGETEELHNKVAELNETIEHFKMMENEANKEKTQMLIQKNALEAKLEMVNDLDNQLQEKSEFIHKLQMELHLANEIALKKVVSNDSCQFDQFKEEMELQEKKNLDQAGYISLLETELKQLKQLKIKAKETELENEDIKEIEQLKKDLENARTKMGELRNRGEQAISRAEAAEKAKATLEEQIQRRRDQRKRRKAALAALQEASTSRQIHSSDHENGCNIYQPLGEVLNMRF</sequence>
<dbReference type="PANTHER" id="PTHR32054">
    <property type="entry name" value="HEAVY CHAIN, PUTATIVE, EXPRESSED-RELATED-RELATED"/>
    <property type="match status" value="1"/>
</dbReference>
<gene>
    <name evidence="5" type="ORF">LIER_01248</name>
</gene>
<evidence type="ECO:0000313" key="6">
    <source>
        <dbReference type="Proteomes" id="UP001454036"/>
    </source>
</evidence>
<accession>A0AAV3NQ19</accession>
<keyword evidence="2 3" id="KW-0175">Coiled coil</keyword>
<dbReference type="PANTHER" id="PTHR32054:SF17">
    <property type="entry name" value="EXPRESSED PROTEIN"/>
    <property type="match status" value="1"/>
</dbReference>